<dbReference type="InterPro" id="IPR001678">
    <property type="entry name" value="MeTrfase_RsmB-F_NOP2_dom"/>
</dbReference>
<dbReference type="PROSITE" id="PS51686">
    <property type="entry name" value="SAM_MT_RSMB_NOP"/>
    <property type="match status" value="1"/>
</dbReference>
<dbReference type="SUPFAM" id="SSF48013">
    <property type="entry name" value="NusB-like"/>
    <property type="match status" value="1"/>
</dbReference>
<evidence type="ECO:0000256" key="13">
    <source>
        <dbReference type="ARBA" id="ARBA00047283"/>
    </source>
</evidence>
<evidence type="ECO:0000256" key="1">
    <source>
        <dbReference type="ARBA" id="ARBA00002724"/>
    </source>
</evidence>
<comment type="similarity">
    <text evidence="3 14">Belongs to the class I-like SAM-binding methyltransferase superfamily. RsmB/NOP family.</text>
</comment>
<feature type="binding site" evidence="14">
    <location>
        <position position="334"/>
    </location>
    <ligand>
        <name>S-adenosyl-L-methionine</name>
        <dbReference type="ChEBI" id="CHEBI:59789"/>
    </ligand>
</feature>
<keyword evidence="5" id="KW-0963">Cytoplasm</keyword>
<feature type="domain" description="SAM-dependent MTase RsmB/NOP-type" evidence="15">
    <location>
        <begin position="175"/>
        <end position="448"/>
    </location>
</feature>
<dbReference type="Proteomes" id="UP000494265">
    <property type="component" value="Unassembled WGS sequence"/>
</dbReference>
<dbReference type="Pfam" id="PF01189">
    <property type="entry name" value="Methyltr_RsmB-F"/>
    <property type="match status" value="1"/>
</dbReference>
<feature type="active site" description="Nucleophile" evidence="14">
    <location>
        <position position="387"/>
    </location>
</feature>
<accession>A0A6F9XIU7</accession>
<dbReference type="EMBL" id="BLAM01000024">
    <property type="protein sequence ID" value="GET05125.1"/>
    <property type="molecule type" value="Genomic_DNA"/>
</dbReference>
<dbReference type="PANTHER" id="PTHR22807:SF53">
    <property type="entry name" value="RIBOSOMAL RNA SMALL SUBUNIT METHYLTRANSFERASE B-RELATED"/>
    <property type="match status" value="1"/>
</dbReference>
<dbReference type="NCBIfam" id="TIGR00563">
    <property type="entry name" value="rsmB"/>
    <property type="match status" value="1"/>
</dbReference>
<comment type="subcellular location">
    <subcellularLocation>
        <location evidence="2">Cytoplasm</location>
    </subcellularLocation>
</comment>
<dbReference type="GO" id="GO:0005737">
    <property type="term" value="C:cytoplasm"/>
    <property type="evidence" value="ECO:0007669"/>
    <property type="project" value="UniProtKB-SubCell"/>
</dbReference>
<evidence type="ECO:0000256" key="4">
    <source>
        <dbReference type="ARBA" id="ARBA00012140"/>
    </source>
</evidence>
<dbReference type="SUPFAM" id="SSF53335">
    <property type="entry name" value="S-adenosyl-L-methionine-dependent methyltransferases"/>
    <property type="match status" value="1"/>
</dbReference>
<dbReference type="GO" id="GO:0003723">
    <property type="term" value="F:RNA binding"/>
    <property type="evidence" value="ECO:0007669"/>
    <property type="project" value="UniProtKB-UniRule"/>
</dbReference>
<evidence type="ECO:0000256" key="2">
    <source>
        <dbReference type="ARBA" id="ARBA00004496"/>
    </source>
</evidence>
<evidence type="ECO:0000256" key="12">
    <source>
        <dbReference type="ARBA" id="ARBA00031088"/>
    </source>
</evidence>
<dbReference type="InterPro" id="IPR054728">
    <property type="entry name" value="RsmB-like_ferredoxin"/>
</dbReference>
<keyword evidence="9 14" id="KW-0949">S-adenosyl-L-methionine</keyword>
<comment type="caution">
    <text evidence="16">The sequence shown here is derived from an EMBL/GenBank/DDBJ whole genome shotgun (WGS) entry which is preliminary data.</text>
</comment>
<proteinExistence type="inferred from homology"/>
<dbReference type="Pfam" id="PF01029">
    <property type="entry name" value="NusB"/>
    <property type="match status" value="1"/>
</dbReference>
<keyword evidence="7 14" id="KW-0489">Methyltransferase</keyword>
<dbReference type="Gene3D" id="1.10.940.10">
    <property type="entry name" value="NusB-like"/>
    <property type="match status" value="1"/>
</dbReference>
<protein>
    <recommendedName>
        <fullName evidence="4">16S rRNA (cytosine(967)-C(5))-methyltransferase</fullName>
        <ecNumber evidence="4">2.1.1.176</ecNumber>
    </recommendedName>
    <alternativeName>
        <fullName evidence="11">16S rRNA m5C967 methyltransferase</fullName>
    </alternativeName>
    <alternativeName>
        <fullName evidence="12">rRNA (cytosine-C(5)-)-methyltransferase RsmB</fullName>
    </alternativeName>
</protein>
<evidence type="ECO:0000259" key="15">
    <source>
        <dbReference type="PROSITE" id="PS51686"/>
    </source>
</evidence>
<keyword evidence="6" id="KW-0698">rRNA processing</keyword>
<dbReference type="Gene3D" id="3.40.50.150">
    <property type="entry name" value="Vaccinia Virus protein VP39"/>
    <property type="match status" value="1"/>
</dbReference>
<evidence type="ECO:0000256" key="11">
    <source>
        <dbReference type="ARBA" id="ARBA00030399"/>
    </source>
</evidence>
<evidence type="ECO:0000256" key="8">
    <source>
        <dbReference type="ARBA" id="ARBA00022679"/>
    </source>
</evidence>
<evidence type="ECO:0000256" key="10">
    <source>
        <dbReference type="ARBA" id="ARBA00022884"/>
    </source>
</evidence>
<dbReference type="PROSITE" id="PS01153">
    <property type="entry name" value="NOL1_NOP2_SUN"/>
    <property type="match status" value="1"/>
</dbReference>
<gene>
    <name evidence="16" type="primary">sun</name>
    <name evidence="16" type="ORF">SY212_01550</name>
</gene>
<dbReference type="PRINTS" id="PR02008">
    <property type="entry name" value="RCMTFAMILY"/>
</dbReference>
<dbReference type="InterPro" id="IPR006027">
    <property type="entry name" value="NusB_RsmB_TIM44"/>
</dbReference>
<evidence type="ECO:0000256" key="14">
    <source>
        <dbReference type="PROSITE-ProRule" id="PRU01023"/>
    </source>
</evidence>
<name>A0A6F9XIU7_9LACO</name>
<dbReference type="InterPro" id="IPR023267">
    <property type="entry name" value="RCMT"/>
</dbReference>
<evidence type="ECO:0000256" key="6">
    <source>
        <dbReference type="ARBA" id="ARBA00022552"/>
    </source>
</evidence>
<dbReference type="NCBIfam" id="NF011494">
    <property type="entry name" value="PRK14902.1"/>
    <property type="match status" value="1"/>
</dbReference>
<dbReference type="InterPro" id="IPR004573">
    <property type="entry name" value="rRNA_ssu_MeTfrase_B"/>
</dbReference>
<feature type="binding site" evidence="14">
    <location>
        <begin position="264"/>
        <end position="270"/>
    </location>
    <ligand>
        <name>S-adenosyl-L-methionine</name>
        <dbReference type="ChEBI" id="CHEBI:59789"/>
    </ligand>
</feature>
<evidence type="ECO:0000256" key="3">
    <source>
        <dbReference type="ARBA" id="ARBA00007494"/>
    </source>
</evidence>
<dbReference type="GO" id="GO:0006355">
    <property type="term" value="P:regulation of DNA-templated transcription"/>
    <property type="evidence" value="ECO:0007669"/>
    <property type="project" value="InterPro"/>
</dbReference>
<feature type="binding site" evidence="14">
    <location>
        <position position="287"/>
    </location>
    <ligand>
        <name>S-adenosyl-L-methionine</name>
        <dbReference type="ChEBI" id="CHEBI:59789"/>
    </ligand>
</feature>
<comment type="catalytic activity">
    <reaction evidence="13">
        <text>cytidine(967) in 16S rRNA + S-adenosyl-L-methionine = 5-methylcytidine(967) in 16S rRNA + S-adenosyl-L-homocysteine + H(+)</text>
        <dbReference type="Rhea" id="RHEA:42748"/>
        <dbReference type="Rhea" id="RHEA-COMP:10219"/>
        <dbReference type="Rhea" id="RHEA-COMP:10220"/>
        <dbReference type="ChEBI" id="CHEBI:15378"/>
        <dbReference type="ChEBI" id="CHEBI:57856"/>
        <dbReference type="ChEBI" id="CHEBI:59789"/>
        <dbReference type="ChEBI" id="CHEBI:74483"/>
        <dbReference type="ChEBI" id="CHEBI:82748"/>
        <dbReference type="EC" id="2.1.1.176"/>
    </reaction>
</comment>
<dbReference type="GO" id="GO:0008649">
    <property type="term" value="F:rRNA methyltransferase activity"/>
    <property type="evidence" value="ECO:0007669"/>
    <property type="project" value="InterPro"/>
</dbReference>
<dbReference type="Gene3D" id="3.30.70.1170">
    <property type="entry name" value="Sun protein, domain 3"/>
    <property type="match status" value="1"/>
</dbReference>
<dbReference type="EC" id="2.1.1.176" evidence="4"/>
<dbReference type="FunFam" id="1.10.940.10:FF:000006">
    <property type="entry name" value="16S rRNA (Cytosine(967)-C(5))-methyltransferase RsmB"/>
    <property type="match status" value="1"/>
</dbReference>
<keyword evidence="10 14" id="KW-0694">RNA-binding</keyword>
<dbReference type="InterPro" id="IPR049560">
    <property type="entry name" value="MeTrfase_RsmB-F_NOP2_cat"/>
</dbReference>
<organism evidence="16">
    <name type="scientific">Ligilactobacillus agilis</name>
    <dbReference type="NCBI Taxonomy" id="1601"/>
    <lineage>
        <taxon>Bacteria</taxon>
        <taxon>Bacillati</taxon>
        <taxon>Bacillota</taxon>
        <taxon>Bacilli</taxon>
        <taxon>Lactobacillales</taxon>
        <taxon>Lactobacillaceae</taxon>
        <taxon>Ligilactobacillus</taxon>
    </lineage>
</organism>
<keyword evidence="8 14" id="KW-0808">Transferase</keyword>
<evidence type="ECO:0000256" key="7">
    <source>
        <dbReference type="ARBA" id="ARBA00022603"/>
    </source>
</evidence>
<evidence type="ECO:0000256" key="9">
    <source>
        <dbReference type="ARBA" id="ARBA00022691"/>
    </source>
</evidence>
<sequence>MVPNRKLKASPRYLAVEILTRVFKQGSYSNLALNQTITKYQLDKRDAHLLTTLVYGVIQRQLTLRYWLKPFIKKPAKLEAWVEVLFLVAIYQLEYLDKIPKRAVFNESIEIAKVRGHEGVRRFVTGVLHEIERQGLRSTALIADETERLSVEASCPLWLVEKLIGEVGLVKARSILASINQAPEQTVRVNTKLVSPTQAREKLQVEGFEVATSPVTPLALRVSGGFVPASHTFKAGEVIVQDESAMLAVESMAIAGPEQVLDACAAPGGKTTQIAMGLTTGTVVALDIHKHKVKLIAENAKRAQVSNLVTPQQLDARMVATEFKAGQFDKVLVDAPCSGLGLLRRKPEIKYSKSEEDSQNLSKIQLAILDAVAASVKEGGYLTYSTCTILSQENQRVVTAFLAKHPEFEQVKTKTAYNLKADRQELGLTIYPDDYLSDGFFIANLQKKKLGDD</sequence>
<dbReference type="InterPro" id="IPR029063">
    <property type="entry name" value="SAM-dependent_MTases_sf"/>
</dbReference>
<dbReference type="AlphaFoldDB" id="A0A6F9XIU7"/>
<feature type="binding site" evidence="14">
    <location>
        <position position="315"/>
    </location>
    <ligand>
        <name>S-adenosyl-L-methionine</name>
        <dbReference type="ChEBI" id="CHEBI:59789"/>
    </ligand>
</feature>
<dbReference type="FunFam" id="3.40.50.150:FF:000022">
    <property type="entry name" value="Ribosomal RNA small subunit methyltransferase B"/>
    <property type="match status" value="1"/>
</dbReference>
<dbReference type="InterPro" id="IPR018314">
    <property type="entry name" value="RsmB/NOL1/NOP2-like_CS"/>
</dbReference>
<dbReference type="Pfam" id="PF22458">
    <property type="entry name" value="RsmF-B_ferredox"/>
    <property type="match status" value="1"/>
</dbReference>
<evidence type="ECO:0000313" key="16">
    <source>
        <dbReference type="EMBL" id="GET05125.1"/>
    </source>
</evidence>
<comment type="function">
    <text evidence="1">Specifically methylates the cytosine at position 967 (m5C967) of 16S rRNA.</text>
</comment>
<dbReference type="InterPro" id="IPR035926">
    <property type="entry name" value="NusB-like_sf"/>
</dbReference>
<evidence type="ECO:0000256" key="5">
    <source>
        <dbReference type="ARBA" id="ARBA00022490"/>
    </source>
</evidence>
<dbReference type="PANTHER" id="PTHR22807">
    <property type="entry name" value="NOP2 YEAST -RELATED NOL1/NOP2/FMU SUN DOMAIN-CONTAINING"/>
    <property type="match status" value="1"/>
</dbReference>
<reference evidence="16" key="1">
    <citation type="submission" date="2019-10" db="EMBL/GenBank/DDBJ databases">
        <title>Lactobacillus agilis SY212 Whole Genome Sequencing Project.</title>
        <authorList>
            <person name="Suzuki S."/>
            <person name="Endo A."/>
            <person name="Maeno S."/>
            <person name="Shiwa Y."/>
            <person name="Matsutani M."/>
            <person name="Kajikawa A."/>
        </authorList>
    </citation>
    <scope>NUCLEOTIDE SEQUENCE</scope>
    <source>
        <strain evidence="16">SY212</strain>
    </source>
</reference>